<proteinExistence type="predicted"/>
<reference evidence="2" key="1">
    <citation type="submission" date="2016-03" db="EMBL/GenBank/DDBJ databases">
        <authorList>
            <person name="Cucic S."/>
            <person name="Anany H."/>
            <person name="Brovko L."/>
            <person name="Kropinski A.M."/>
            <person name="Griffiths M.W."/>
        </authorList>
    </citation>
    <scope>NUCLEOTIDE SEQUENCE [LARGE SCALE GENOMIC DNA]</scope>
</reference>
<name>A0A1B0VV81_9CAUD</name>
<evidence type="ECO:0000313" key="1">
    <source>
        <dbReference type="EMBL" id="ANA49383.1"/>
    </source>
</evidence>
<dbReference type="RefSeq" id="YP_009286395.1">
    <property type="nucleotide sequence ID" value="NC_031065.1"/>
</dbReference>
<dbReference type="GeneID" id="29060212"/>
<sequence length="65" mass="7469">MSTATCTSTNIDVFRLFEEYEMTKISENIISVMSDTDVEWFIPLYDEDTYEVTDANGNKAVFVID</sequence>
<protein>
    <submittedName>
        <fullName evidence="1">Uncharacterized protein</fullName>
    </submittedName>
</protein>
<accession>A0A1B0VV81</accession>
<dbReference type="OrthoDB" id="23109at10239"/>
<keyword evidence="2" id="KW-1185">Reference proteome</keyword>
<organism evidence="1 2">
    <name type="scientific">Salmonella phage vB_SnwM_CGG4-1</name>
    <dbReference type="NCBI Taxonomy" id="1815631"/>
    <lineage>
        <taxon>Viruses</taxon>
        <taxon>Duplodnaviria</taxon>
        <taxon>Heunggongvirae</taxon>
        <taxon>Uroviricota</taxon>
        <taxon>Caudoviricetes</taxon>
        <taxon>Pantevenvirales</taxon>
        <taxon>Straboviridae</taxon>
        <taxon>Tevenvirinae</taxon>
        <taxon>Gelderlandvirus</taxon>
        <taxon>Gelderlandvirus cgg41</taxon>
    </lineage>
</organism>
<dbReference type="EMBL" id="KU867307">
    <property type="protein sequence ID" value="ANA49383.1"/>
    <property type="molecule type" value="Genomic_DNA"/>
</dbReference>
<gene>
    <name evidence="1" type="ORF">CGG41_029</name>
</gene>
<evidence type="ECO:0000313" key="2">
    <source>
        <dbReference type="Proteomes" id="UP000204511"/>
    </source>
</evidence>
<dbReference type="Proteomes" id="UP000204511">
    <property type="component" value="Genome"/>
</dbReference>
<dbReference type="KEGG" id="vg:29060212"/>